<keyword evidence="3" id="KW-1185">Reference proteome</keyword>
<feature type="transmembrane region" description="Helical" evidence="1">
    <location>
        <begin position="17"/>
        <end position="36"/>
    </location>
</feature>
<evidence type="ECO:0000256" key="1">
    <source>
        <dbReference type="SAM" id="Phobius"/>
    </source>
</evidence>
<reference evidence="2 3" key="1">
    <citation type="journal article" date="2020" name="ISME J.">
        <title>Uncovering the hidden diversity of litter-decomposition mechanisms in mushroom-forming fungi.</title>
        <authorList>
            <person name="Floudas D."/>
            <person name="Bentzer J."/>
            <person name="Ahren D."/>
            <person name="Johansson T."/>
            <person name="Persson P."/>
            <person name="Tunlid A."/>
        </authorList>
    </citation>
    <scope>NUCLEOTIDE SEQUENCE [LARGE SCALE GENOMIC DNA]</scope>
    <source>
        <strain evidence="2 3">CBS 146.42</strain>
    </source>
</reference>
<proteinExistence type="predicted"/>
<comment type="caution">
    <text evidence="2">The sequence shown here is derived from an EMBL/GenBank/DDBJ whole genome shotgun (WGS) entry which is preliminary data.</text>
</comment>
<evidence type="ECO:0000313" key="2">
    <source>
        <dbReference type="EMBL" id="KAF5346702.1"/>
    </source>
</evidence>
<keyword evidence="1" id="KW-0812">Transmembrane</keyword>
<organism evidence="2 3">
    <name type="scientific">Leucocoprinus leucothites</name>
    <dbReference type="NCBI Taxonomy" id="201217"/>
    <lineage>
        <taxon>Eukaryota</taxon>
        <taxon>Fungi</taxon>
        <taxon>Dikarya</taxon>
        <taxon>Basidiomycota</taxon>
        <taxon>Agaricomycotina</taxon>
        <taxon>Agaricomycetes</taxon>
        <taxon>Agaricomycetidae</taxon>
        <taxon>Agaricales</taxon>
        <taxon>Agaricineae</taxon>
        <taxon>Agaricaceae</taxon>
        <taxon>Leucocoprinus</taxon>
    </lineage>
</organism>
<sequence length="116" mass="13405">MFATENLPLIVLRYRQVNLTCFHLAMLALMATRAVVTFRTGGTSHLLQVLFRDGSMYYIWILGLAMLNVVIMASLPDDYLPLLVFIHQAVHSVLSCRIILQLREQRKSKTRWQDNI</sequence>
<keyword evidence="1" id="KW-0472">Membrane</keyword>
<dbReference type="AlphaFoldDB" id="A0A8H5CU59"/>
<dbReference type="EMBL" id="JAACJO010000030">
    <property type="protein sequence ID" value="KAF5346702.1"/>
    <property type="molecule type" value="Genomic_DNA"/>
</dbReference>
<name>A0A8H5CU59_9AGAR</name>
<dbReference type="OrthoDB" id="2958007at2759"/>
<accession>A0A8H5CU59</accession>
<feature type="transmembrane region" description="Helical" evidence="1">
    <location>
        <begin position="57"/>
        <end position="76"/>
    </location>
</feature>
<feature type="transmembrane region" description="Helical" evidence="1">
    <location>
        <begin position="82"/>
        <end position="100"/>
    </location>
</feature>
<protein>
    <submittedName>
        <fullName evidence="2">Uncharacterized protein</fullName>
    </submittedName>
</protein>
<evidence type="ECO:0000313" key="3">
    <source>
        <dbReference type="Proteomes" id="UP000559027"/>
    </source>
</evidence>
<gene>
    <name evidence="2" type="ORF">D9756_010346</name>
</gene>
<dbReference type="Proteomes" id="UP000559027">
    <property type="component" value="Unassembled WGS sequence"/>
</dbReference>
<keyword evidence="1" id="KW-1133">Transmembrane helix</keyword>